<dbReference type="OrthoDB" id="3564029at2759"/>
<evidence type="ECO:0000313" key="3">
    <source>
        <dbReference type="Proteomes" id="UP000308671"/>
    </source>
</evidence>
<keyword evidence="3" id="KW-1185">Reference proteome</keyword>
<feature type="compositionally biased region" description="Basic and acidic residues" evidence="1">
    <location>
        <begin position="593"/>
        <end position="608"/>
    </location>
</feature>
<feature type="region of interest" description="Disordered" evidence="1">
    <location>
        <begin position="623"/>
        <end position="658"/>
    </location>
</feature>
<organism evidence="2 3">
    <name type="scientific">Botrytis galanthina</name>
    <dbReference type="NCBI Taxonomy" id="278940"/>
    <lineage>
        <taxon>Eukaryota</taxon>
        <taxon>Fungi</taxon>
        <taxon>Dikarya</taxon>
        <taxon>Ascomycota</taxon>
        <taxon>Pezizomycotina</taxon>
        <taxon>Leotiomycetes</taxon>
        <taxon>Helotiales</taxon>
        <taxon>Sclerotiniaceae</taxon>
        <taxon>Botrytis</taxon>
    </lineage>
</organism>
<reference evidence="2 3" key="1">
    <citation type="submission" date="2017-12" db="EMBL/GenBank/DDBJ databases">
        <title>Comparative genomics of Botrytis spp.</title>
        <authorList>
            <person name="Valero-Jimenez C.A."/>
            <person name="Tapia P."/>
            <person name="Veloso J."/>
            <person name="Silva-Moreno E."/>
            <person name="Staats M."/>
            <person name="Valdes J.H."/>
            <person name="Van Kan J.A.L."/>
        </authorList>
    </citation>
    <scope>NUCLEOTIDE SEQUENCE [LARGE SCALE GENOMIC DNA]</scope>
    <source>
        <strain evidence="2 3">MUCL435</strain>
    </source>
</reference>
<evidence type="ECO:0000313" key="2">
    <source>
        <dbReference type="EMBL" id="THV51660.1"/>
    </source>
</evidence>
<protein>
    <submittedName>
        <fullName evidence="2">Uncharacterized protein</fullName>
    </submittedName>
</protein>
<accession>A0A4S8R2P6</accession>
<dbReference type="AlphaFoldDB" id="A0A4S8R2P6"/>
<dbReference type="EMBL" id="PQXL01000103">
    <property type="protein sequence ID" value="THV51660.1"/>
    <property type="molecule type" value="Genomic_DNA"/>
</dbReference>
<sequence>MATEDTEMGGTSVLPLHEDTYRSFGFPPLLPSPSSSISEVAIDTNKNLPLDKTSSASVPFESTELLADPLIWKRTKKETKSVKPHPDSIMHLLTLTTIPQHTGVSATNHSILAGLSTAPSQSNSPALILGVESRKNISENKYPNGNVTSEYDKLSAIIDRHYAGLPKLQPSSSLPSPVMSGGSSMNTISSKDQHLGPLTISGRPGLFATLRKKYAKVTGSSPPPPAEQLGLNFDTDISIHTPLESSKAWRVTRVCELLLRAVANIEPGNVEGRAEILNFYLQEYPLQRMSILTALENAGNYFHIFSKAMSAHSSKPYREQCMLSDVFKKENPIPLIIRPLLPFASMAANYVRNTKSTRRGGTSSLHTYQDRHYHSDFRCKIEHENESFPLGFNPILMHTLGKCSRQRLRNERYERHKIYKKQVKKGLLHVHRNPILSEEIIKECGGETYAELEGRVEMDDMRNAAYWEMTTRQIEETPTRKDRHSVFRKRASPLRKELPKLDNHWIPDSVMPYIKISGQIIKFESEIMRASKRKQDTDKEAEEEEREMYESRCKARKLDSKKVGARMVQWEREYNAAKEQIRKEYEEEMKEEEEMRKTTEEKEAEEERERLWEAQEKRIREKEIQGKEKNERLRMERERAKDRAKEGRERRKEKRDRLRWENRERSNCRVTQAWIDLGADMARVGSWD</sequence>
<evidence type="ECO:0000256" key="1">
    <source>
        <dbReference type="SAM" id="MobiDB-lite"/>
    </source>
</evidence>
<proteinExistence type="predicted"/>
<dbReference type="Proteomes" id="UP000308671">
    <property type="component" value="Unassembled WGS sequence"/>
</dbReference>
<comment type="caution">
    <text evidence="2">The sequence shown here is derived from an EMBL/GenBank/DDBJ whole genome shotgun (WGS) entry which is preliminary data.</text>
</comment>
<gene>
    <name evidence="2" type="ORF">BGAL_0103g00190</name>
</gene>
<feature type="region of interest" description="Disordered" evidence="1">
    <location>
        <begin position="589"/>
        <end position="608"/>
    </location>
</feature>
<name>A0A4S8R2P6_9HELO</name>